<evidence type="ECO:0000313" key="3">
    <source>
        <dbReference type="Proteomes" id="UP000530670"/>
    </source>
</evidence>
<sequence length="259" mass="28700">MESKSYQLLKTGAPENRVAKDQLHQVATPEDRTVPSHGKCMSTSLNRRVKLTFVRDPDTVATFLDEANICWGPAVPSFSKDYPTSTDVIMRRLPRYQPLMLPVVMSPNQDGRLLMAHPRDRLQSEIEDLKAQHQSGGQGVSQRQSKWFWVFLSLRKLILVAAFALIMFVAFVAVTIALASYIAPSLLQLNDMMGVQNSEVKVHEIAARGPNSVWDPHGRPASPLASASGATFSLTLKVVSAWVEVTQDIAGIFLFGRLQ</sequence>
<evidence type="ECO:0000313" key="2">
    <source>
        <dbReference type="EMBL" id="KAF5631485.1"/>
    </source>
</evidence>
<accession>A0A8H5RE90</accession>
<gene>
    <name evidence="2" type="ORF">FTJAE_7888</name>
</gene>
<dbReference type="OrthoDB" id="5101085at2759"/>
<keyword evidence="1" id="KW-1133">Transmembrane helix</keyword>
<dbReference type="AlphaFoldDB" id="A0A8H5RE90"/>
<keyword evidence="1" id="KW-0812">Transmembrane</keyword>
<name>A0A8H5RE90_9HYPO</name>
<dbReference type="GeneID" id="59306917"/>
<protein>
    <submittedName>
        <fullName evidence="2">Uncharacterized protein</fullName>
    </submittedName>
</protein>
<reference evidence="2 3" key="1">
    <citation type="submission" date="2020-05" db="EMBL/GenBank/DDBJ databases">
        <title>Identification and distribution of gene clusters putatively required for synthesis of sphingolipid metabolism inhibitors in phylogenetically diverse species of the filamentous fungus Fusarium.</title>
        <authorList>
            <person name="Kim H.-S."/>
            <person name="Busman M."/>
            <person name="Brown D.W."/>
            <person name="Divon H."/>
            <person name="Uhlig S."/>
            <person name="Proctor R.H."/>
        </authorList>
    </citation>
    <scope>NUCLEOTIDE SEQUENCE [LARGE SCALE GENOMIC DNA]</scope>
    <source>
        <strain evidence="2 3">NRRL 66243</strain>
    </source>
</reference>
<keyword evidence="3" id="KW-1185">Reference proteome</keyword>
<feature type="transmembrane region" description="Helical" evidence="1">
    <location>
        <begin position="157"/>
        <end position="183"/>
    </location>
</feature>
<dbReference type="EMBL" id="JAAQRI010000161">
    <property type="protein sequence ID" value="KAF5631485.1"/>
    <property type="molecule type" value="Genomic_DNA"/>
</dbReference>
<dbReference type="Proteomes" id="UP000530670">
    <property type="component" value="Unassembled WGS sequence"/>
</dbReference>
<organism evidence="2 3">
    <name type="scientific">Fusarium tjaetaba</name>
    <dbReference type="NCBI Taxonomy" id="1567544"/>
    <lineage>
        <taxon>Eukaryota</taxon>
        <taxon>Fungi</taxon>
        <taxon>Dikarya</taxon>
        <taxon>Ascomycota</taxon>
        <taxon>Pezizomycotina</taxon>
        <taxon>Sordariomycetes</taxon>
        <taxon>Hypocreomycetidae</taxon>
        <taxon>Hypocreales</taxon>
        <taxon>Nectriaceae</taxon>
        <taxon>Fusarium</taxon>
        <taxon>Fusarium fujikuroi species complex</taxon>
    </lineage>
</organism>
<keyword evidence="1" id="KW-0472">Membrane</keyword>
<evidence type="ECO:0000256" key="1">
    <source>
        <dbReference type="SAM" id="Phobius"/>
    </source>
</evidence>
<proteinExistence type="predicted"/>
<comment type="caution">
    <text evidence="2">The sequence shown here is derived from an EMBL/GenBank/DDBJ whole genome shotgun (WGS) entry which is preliminary data.</text>
</comment>
<dbReference type="RefSeq" id="XP_037205036.1">
    <property type="nucleotide sequence ID" value="XM_037354647.1"/>
</dbReference>